<organism evidence="2 3">
    <name type="scientific">Corynebacterium macginleyi</name>
    <dbReference type="NCBI Taxonomy" id="38290"/>
    <lineage>
        <taxon>Bacteria</taxon>
        <taxon>Bacillati</taxon>
        <taxon>Actinomycetota</taxon>
        <taxon>Actinomycetes</taxon>
        <taxon>Mycobacteriales</taxon>
        <taxon>Corynebacteriaceae</taxon>
        <taxon>Corynebacterium</taxon>
    </lineage>
</organism>
<dbReference type="Pfam" id="PF00929">
    <property type="entry name" value="RNase_T"/>
    <property type="match status" value="1"/>
</dbReference>
<dbReference type="SUPFAM" id="SSF53098">
    <property type="entry name" value="Ribonuclease H-like"/>
    <property type="match status" value="1"/>
</dbReference>
<evidence type="ECO:0000313" key="2">
    <source>
        <dbReference type="EMBL" id="RMB62663.1"/>
    </source>
</evidence>
<comment type="caution">
    <text evidence="2">The sequence shown here is derived from an EMBL/GenBank/DDBJ whole genome shotgun (WGS) entry which is preliminary data.</text>
</comment>
<dbReference type="RefSeq" id="WP_121927686.1">
    <property type="nucleotide sequence ID" value="NZ_JAACCL010000087.1"/>
</dbReference>
<dbReference type="AlphaFoldDB" id="A0A3M0GLZ6"/>
<dbReference type="InterPro" id="IPR036397">
    <property type="entry name" value="RNaseH_sf"/>
</dbReference>
<dbReference type="InterPro" id="IPR013520">
    <property type="entry name" value="Ribonucl_H"/>
</dbReference>
<evidence type="ECO:0000313" key="3">
    <source>
        <dbReference type="Proteomes" id="UP000270649"/>
    </source>
</evidence>
<dbReference type="Proteomes" id="UP000270649">
    <property type="component" value="Unassembled WGS sequence"/>
</dbReference>
<accession>A0A3M0GLZ6</accession>
<dbReference type="EMBL" id="REGC01000004">
    <property type="protein sequence ID" value="RMB62663.1"/>
    <property type="molecule type" value="Genomic_DNA"/>
</dbReference>
<dbReference type="Gene3D" id="3.30.420.10">
    <property type="entry name" value="Ribonuclease H-like superfamily/Ribonuclease H"/>
    <property type="match status" value="1"/>
</dbReference>
<feature type="domain" description="Exonuclease" evidence="1">
    <location>
        <begin position="32"/>
        <end position="92"/>
    </location>
</feature>
<gene>
    <name evidence="2" type="ORF">D9543_04975</name>
</gene>
<dbReference type="InterPro" id="IPR012337">
    <property type="entry name" value="RNaseH-like_sf"/>
</dbReference>
<proteinExistence type="predicted"/>
<evidence type="ECO:0000259" key="1">
    <source>
        <dbReference type="Pfam" id="PF00929"/>
    </source>
</evidence>
<sequence>MSVWDSRLEAMGFLDNLLNRYTPRTPGKPVFVVIDTETTGFNKRYDRIIELAAVRADSHGTDPRKVDTSGASYAAVVSIAEVSVSKTSGATRLHQECRRRVL</sequence>
<reference evidence="2 3" key="1">
    <citation type="submission" date="2018-10" db="EMBL/GenBank/DDBJ databases">
        <title>Corynebacterium macginleyi genome sequencing and assembly of the type strain and two clinical samples.</title>
        <authorList>
            <person name="Bernier A.-M."/>
            <person name="Bernard K."/>
        </authorList>
    </citation>
    <scope>NUCLEOTIDE SEQUENCE [LARGE SCALE GENOMIC DNA]</scope>
    <source>
        <strain evidence="2 3">NML 120205</strain>
    </source>
</reference>
<dbReference type="GO" id="GO:0004527">
    <property type="term" value="F:exonuclease activity"/>
    <property type="evidence" value="ECO:0007669"/>
    <property type="project" value="UniProtKB-ARBA"/>
</dbReference>
<name>A0A3M0GLZ6_9CORY</name>
<dbReference type="GO" id="GO:0003676">
    <property type="term" value="F:nucleic acid binding"/>
    <property type="evidence" value="ECO:0007669"/>
    <property type="project" value="InterPro"/>
</dbReference>
<protein>
    <recommendedName>
        <fullName evidence="1">Exonuclease domain-containing protein</fullName>
    </recommendedName>
</protein>